<evidence type="ECO:0000256" key="2">
    <source>
        <dbReference type="ARBA" id="ARBA00004814"/>
    </source>
</evidence>
<comment type="catalytic activity">
    <reaction evidence="9">
        <text>indole-3-pyruvate + NADPH + O2 + H(+) = (indol-3-yl)acetate + CO2 + NADP(+) + H2O</text>
        <dbReference type="Rhea" id="RHEA:34331"/>
        <dbReference type="ChEBI" id="CHEBI:15377"/>
        <dbReference type="ChEBI" id="CHEBI:15378"/>
        <dbReference type="ChEBI" id="CHEBI:15379"/>
        <dbReference type="ChEBI" id="CHEBI:16526"/>
        <dbReference type="ChEBI" id="CHEBI:17640"/>
        <dbReference type="ChEBI" id="CHEBI:30854"/>
        <dbReference type="ChEBI" id="CHEBI:57783"/>
        <dbReference type="ChEBI" id="CHEBI:58349"/>
        <dbReference type="EC" id="1.14.13.168"/>
    </reaction>
</comment>
<evidence type="ECO:0000313" key="11">
    <source>
        <dbReference type="EMBL" id="KAK1354094.1"/>
    </source>
</evidence>
<keyword evidence="10 11" id="KW-0503">Monooxygenase</keyword>
<organism evidence="11 12">
    <name type="scientific">Heracleum sosnowskyi</name>
    <dbReference type="NCBI Taxonomy" id="360622"/>
    <lineage>
        <taxon>Eukaryota</taxon>
        <taxon>Viridiplantae</taxon>
        <taxon>Streptophyta</taxon>
        <taxon>Embryophyta</taxon>
        <taxon>Tracheophyta</taxon>
        <taxon>Spermatophyta</taxon>
        <taxon>Magnoliopsida</taxon>
        <taxon>eudicotyledons</taxon>
        <taxon>Gunneridae</taxon>
        <taxon>Pentapetalae</taxon>
        <taxon>asterids</taxon>
        <taxon>campanulids</taxon>
        <taxon>Apiales</taxon>
        <taxon>Apiaceae</taxon>
        <taxon>Apioideae</taxon>
        <taxon>apioid superclade</taxon>
        <taxon>Tordylieae</taxon>
        <taxon>Tordyliinae</taxon>
        <taxon>Heracleum</taxon>
    </lineage>
</organism>
<dbReference type="AlphaFoldDB" id="A0AAD8LZI3"/>
<dbReference type="InterPro" id="IPR020946">
    <property type="entry name" value="Flavin_mOase-like"/>
</dbReference>
<comment type="caution">
    <text evidence="11">The sequence shown here is derived from an EMBL/GenBank/DDBJ whole genome shotgun (WGS) entry which is preliminary data.</text>
</comment>
<accession>A0AAD8LZI3</accession>
<keyword evidence="12" id="KW-1185">Reference proteome</keyword>
<dbReference type="InterPro" id="IPR000960">
    <property type="entry name" value="Flavin_mOase"/>
</dbReference>
<dbReference type="PRINTS" id="PR00469">
    <property type="entry name" value="PNDRDTASEII"/>
</dbReference>
<reference evidence="11" key="1">
    <citation type="submission" date="2023-02" db="EMBL/GenBank/DDBJ databases">
        <title>Genome of toxic invasive species Heracleum sosnowskyi carries increased number of genes despite the absence of recent whole-genome duplications.</title>
        <authorList>
            <person name="Schelkunov M."/>
            <person name="Shtratnikova V."/>
            <person name="Makarenko M."/>
            <person name="Klepikova A."/>
            <person name="Omelchenko D."/>
            <person name="Novikova G."/>
            <person name="Obukhova E."/>
            <person name="Bogdanov V."/>
            <person name="Penin A."/>
            <person name="Logacheva M."/>
        </authorList>
    </citation>
    <scope>NUCLEOTIDE SEQUENCE</scope>
    <source>
        <strain evidence="11">Hsosn_3</strain>
        <tissue evidence="11">Leaf</tissue>
    </source>
</reference>
<comment type="similarity">
    <text evidence="3 10">Belongs to the FMO family.</text>
</comment>
<sequence length="379" mass="42520">MEFKEGVVIIVGAGPSGLATAACLKTHSIPYIILEREDCFASLWKQKAYDRLHLHLAKQFCQLPHMPFPKSCPTFVPRQQFLQYLDDYVTHFDIKPLYQRLVVSAFYDEDSTKWTVEVTNGVSGMSERYYGRFLVVATGETCDAYIPEVEGLSKFKGDVIHSTQYKCGESYQNKHVLVVGCGNSGMEIALDLANYGAKASIVVRRPAHVLSRGMVYWGLMLLKYFSYNMVDSLMVLLSKIKYGDLSKYGINRPQEGPFALKVKNGKYPIIDVGTCKKIKSGEIQVLPGLRSIGESEIFFQDGRSDPFDSIIFATGFTRSTKTWLKGDGYLLNDEGFPKPNFPNHWKGEKGLYCVGLARRGLYGAAMDAENIANEVKKLI</sequence>
<keyword evidence="6" id="KW-0521">NADP</keyword>
<keyword evidence="5 10" id="KW-0274">FAD</keyword>
<reference evidence="11" key="2">
    <citation type="submission" date="2023-05" db="EMBL/GenBank/DDBJ databases">
        <authorList>
            <person name="Schelkunov M.I."/>
        </authorList>
    </citation>
    <scope>NUCLEOTIDE SEQUENCE</scope>
    <source>
        <strain evidence="11">Hsosn_3</strain>
        <tissue evidence="11">Leaf</tissue>
    </source>
</reference>
<dbReference type="InterPro" id="IPR050982">
    <property type="entry name" value="Auxin_biosynth/cation_transpt"/>
</dbReference>
<keyword evidence="7 10" id="KW-0560">Oxidoreductase</keyword>
<dbReference type="EMBL" id="JAUIZM010000011">
    <property type="protein sequence ID" value="KAK1354094.1"/>
    <property type="molecule type" value="Genomic_DNA"/>
</dbReference>
<dbReference type="Pfam" id="PF00743">
    <property type="entry name" value="FMO-like"/>
    <property type="match status" value="1"/>
</dbReference>
<dbReference type="GO" id="GO:0004499">
    <property type="term" value="F:N,N-dimethylaniline monooxygenase activity"/>
    <property type="evidence" value="ECO:0007669"/>
    <property type="project" value="InterPro"/>
</dbReference>
<evidence type="ECO:0000256" key="10">
    <source>
        <dbReference type="RuleBase" id="RU361177"/>
    </source>
</evidence>
<dbReference type="PANTHER" id="PTHR43539:SF42">
    <property type="entry name" value="OS01G0273800 PROTEIN"/>
    <property type="match status" value="1"/>
</dbReference>
<dbReference type="Gene3D" id="3.50.50.60">
    <property type="entry name" value="FAD/NAD(P)-binding domain"/>
    <property type="match status" value="1"/>
</dbReference>
<dbReference type="Proteomes" id="UP001237642">
    <property type="component" value="Unassembled WGS sequence"/>
</dbReference>
<dbReference type="PIRSF" id="PIRSF000332">
    <property type="entry name" value="FMO"/>
    <property type="match status" value="1"/>
</dbReference>
<comment type="cofactor">
    <cofactor evidence="1 10">
        <name>FAD</name>
        <dbReference type="ChEBI" id="CHEBI:57692"/>
    </cofactor>
</comment>
<dbReference type="GO" id="GO:0103075">
    <property type="term" value="F:indole-3-pyruvate monooxygenase activity"/>
    <property type="evidence" value="ECO:0007669"/>
    <property type="project" value="UniProtKB-EC"/>
</dbReference>
<dbReference type="InterPro" id="IPR036188">
    <property type="entry name" value="FAD/NAD-bd_sf"/>
</dbReference>
<dbReference type="GO" id="GO:0050660">
    <property type="term" value="F:flavin adenine dinucleotide binding"/>
    <property type="evidence" value="ECO:0007669"/>
    <property type="project" value="InterPro"/>
</dbReference>
<proteinExistence type="inferred from homology"/>
<gene>
    <name evidence="11" type="ORF">POM88_047350</name>
</gene>
<evidence type="ECO:0000256" key="5">
    <source>
        <dbReference type="ARBA" id="ARBA00022827"/>
    </source>
</evidence>
<dbReference type="PROSITE" id="PS51257">
    <property type="entry name" value="PROKAR_LIPOPROTEIN"/>
    <property type="match status" value="1"/>
</dbReference>
<keyword evidence="4 10" id="KW-0285">Flavoprotein</keyword>
<evidence type="ECO:0000256" key="1">
    <source>
        <dbReference type="ARBA" id="ARBA00001974"/>
    </source>
</evidence>
<dbReference type="SUPFAM" id="SSF51905">
    <property type="entry name" value="FAD/NAD(P)-binding domain"/>
    <property type="match status" value="2"/>
</dbReference>
<evidence type="ECO:0000313" key="12">
    <source>
        <dbReference type="Proteomes" id="UP001237642"/>
    </source>
</evidence>
<name>A0AAD8LZI3_9APIA</name>
<dbReference type="EC" id="1.-.-.-" evidence="10"/>
<evidence type="ECO:0000256" key="9">
    <source>
        <dbReference type="ARBA" id="ARBA00047707"/>
    </source>
</evidence>
<evidence type="ECO:0000256" key="3">
    <source>
        <dbReference type="ARBA" id="ARBA00009183"/>
    </source>
</evidence>
<comment type="pathway">
    <text evidence="2">Plant hormone metabolism; auxin biosynthesis.</text>
</comment>
<evidence type="ECO:0000256" key="6">
    <source>
        <dbReference type="ARBA" id="ARBA00022857"/>
    </source>
</evidence>
<dbReference type="GO" id="GO:0050661">
    <property type="term" value="F:NADP binding"/>
    <property type="evidence" value="ECO:0007669"/>
    <property type="project" value="InterPro"/>
</dbReference>
<evidence type="ECO:0000256" key="8">
    <source>
        <dbReference type="ARBA" id="ARBA00023070"/>
    </source>
</evidence>
<evidence type="ECO:0000256" key="4">
    <source>
        <dbReference type="ARBA" id="ARBA00022630"/>
    </source>
</evidence>
<protein>
    <recommendedName>
        <fullName evidence="10">Flavin-containing monooxygenase</fullName>
        <ecNumber evidence="10">1.-.-.-</ecNumber>
    </recommendedName>
</protein>
<dbReference type="GO" id="GO:0009851">
    <property type="term" value="P:auxin biosynthetic process"/>
    <property type="evidence" value="ECO:0007669"/>
    <property type="project" value="UniProtKB-KW"/>
</dbReference>
<dbReference type="PANTHER" id="PTHR43539">
    <property type="entry name" value="FLAVIN-BINDING MONOOXYGENASE-LIKE PROTEIN (AFU_ORTHOLOGUE AFUA_4G09220)"/>
    <property type="match status" value="1"/>
</dbReference>
<evidence type="ECO:0000256" key="7">
    <source>
        <dbReference type="ARBA" id="ARBA00023002"/>
    </source>
</evidence>
<dbReference type="PRINTS" id="PR00368">
    <property type="entry name" value="FADPNR"/>
</dbReference>
<keyword evidence="8" id="KW-0073">Auxin biosynthesis</keyword>